<dbReference type="KEGG" id="brs:S23_26220"/>
<dbReference type="GO" id="GO:0003700">
    <property type="term" value="F:DNA-binding transcription factor activity"/>
    <property type="evidence" value="ECO:0007669"/>
    <property type="project" value="InterPro"/>
</dbReference>
<name>A0AAI8QBY1_9BRAD</name>
<keyword evidence="5" id="KW-0804">Transcription</keyword>
<sequence>MAANLQATAALAMLIAMNWDDLRIIAAVRDEGTYAGASARLRIDETTVGRRLARIQRDLGVPLFDAVDGLRRPTRHCEAVLEHVGAMAAHVAAIDRIKESQVGPVGRLRIASTNAVAEELLAPHASAFLRDHPGLTLEFLTSSGNVKFSRWQADLAIRLRKPEKGDFTISKLGDVRLYFFEPADRSGGEPVTCVYPDELDAIPEQQFLRAKRLTNMRCVTDNVRIIKTLIQSHQAVGVLPEHSCGDLLADRGLHATLLPKRRDVWLLVQNHLKRDPATRLTIAWVRQCFGDFSRG</sequence>
<evidence type="ECO:0000256" key="4">
    <source>
        <dbReference type="ARBA" id="ARBA00023125"/>
    </source>
</evidence>
<dbReference type="PANTHER" id="PTHR30537">
    <property type="entry name" value="HTH-TYPE TRANSCRIPTIONAL REGULATOR"/>
    <property type="match status" value="1"/>
</dbReference>
<evidence type="ECO:0000313" key="8">
    <source>
        <dbReference type="Proteomes" id="UP000007886"/>
    </source>
</evidence>
<evidence type="ECO:0000256" key="3">
    <source>
        <dbReference type="ARBA" id="ARBA00023015"/>
    </source>
</evidence>
<keyword evidence="4" id="KW-0238">DNA-binding</keyword>
<dbReference type="Gene3D" id="1.10.10.10">
    <property type="entry name" value="Winged helix-like DNA-binding domain superfamily/Winged helix DNA-binding domain"/>
    <property type="match status" value="1"/>
</dbReference>
<proteinExistence type="inferred from homology"/>
<comment type="similarity">
    <text evidence="2">Belongs to the LysR transcriptional regulatory family.</text>
</comment>
<evidence type="ECO:0000259" key="6">
    <source>
        <dbReference type="PROSITE" id="PS50931"/>
    </source>
</evidence>
<dbReference type="SUPFAM" id="SSF46785">
    <property type="entry name" value="Winged helix' DNA-binding domain"/>
    <property type="match status" value="1"/>
</dbReference>
<evidence type="ECO:0000256" key="1">
    <source>
        <dbReference type="ARBA" id="ARBA00003502"/>
    </source>
</evidence>
<protein>
    <submittedName>
        <fullName evidence="7">Transcriptional regulatory protein LysR family</fullName>
    </submittedName>
</protein>
<keyword evidence="3" id="KW-0805">Transcription regulation</keyword>
<dbReference type="PANTHER" id="PTHR30537:SF3">
    <property type="entry name" value="TRANSCRIPTIONAL REGULATORY PROTEIN"/>
    <property type="match status" value="1"/>
</dbReference>
<dbReference type="GO" id="GO:0043565">
    <property type="term" value="F:sequence-specific DNA binding"/>
    <property type="evidence" value="ECO:0007669"/>
    <property type="project" value="TreeGrafter"/>
</dbReference>
<evidence type="ECO:0000256" key="5">
    <source>
        <dbReference type="ARBA" id="ARBA00023163"/>
    </source>
</evidence>
<dbReference type="InterPro" id="IPR000847">
    <property type="entry name" value="LysR_HTH_N"/>
</dbReference>
<dbReference type="InterPro" id="IPR005119">
    <property type="entry name" value="LysR_subst-bd"/>
</dbReference>
<dbReference type="PROSITE" id="PS50931">
    <property type="entry name" value="HTH_LYSR"/>
    <property type="match status" value="1"/>
</dbReference>
<keyword evidence="8" id="KW-1185">Reference proteome</keyword>
<gene>
    <name evidence="7" type="ORF">S23_26220</name>
</gene>
<feature type="domain" description="HTH lysR-type" evidence="6">
    <location>
        <begin position="17"/>
        <end position="74"/>
    </location>
</feature>
<evidence type="ECO:0000256" key="2">
    <source>
        <dbReference type="ARBA" id="ARBA00009437"/>
    </source>
</evidence>
<accession>A0AAI8QBY1</accession>
<dbReference type="SUPFAM" id="SSF53850">
    <property type="entry name" value="Periplasmic binding protein-like II"/>
    <property type="match status" value="1"/>
</dbReference>
<dbReference type="Proteomes" id="UP000007886">
    <property type="component" value="Chromosome"/>
</dbReference>
<dbReference type="AlphaFoldDB" id="A0AAI8QBY1"/>
<dbReference type="InterPro" id="IPR036390">
    <property type="entry name" value="WH_DNA-bd_sf"/>
</dbReference>
<reference evidence="7 8" key="1">
    <citation type="journal article" date="2012" name="Microbes Environ.">
        <title>Complete genome sequence of Bradyrhizobium sp. S23321: insights into symbiosis evolution in soil oligotrophs.</title>
        <authorList>
            <person name="Okubo T."/>
            <person name="Tsukui T."/>
            <person name="Maita H."/>
            <person name="Okamoto S."/>
            <person name="Oshima K."/>
            <person name="Fujisawa T."/>
            <person name="Saito A."/>
            <person name="Futamata H."/>
            <person name="Hattori R."/>
            <person name="Shimomura Y."/>
            <person name="Haruta S."/>
            <person name="Morimoto S."/>
            <person name="Wang Y."/>
            <person name="Sakai Y."/>
            <person name="Hattori M."/>
            <person name="Aizawa S."/>
            <person name="Nagashima K.V.P."/>
            <person name="Masuda S."/>
            <person name="Hattori T."/>
            <person name="Yamashita A."/>
            <person name="Bao Z."/>
            <person name="Hayatsu M."/>
            <person name="Kajiya-Kanegae H."/>
            <person name="Yoshinaga I."/>
            <person name="Sakamoto K."/>
            <person name="Toyota K."/>
            <person name="Nakao M."/>
            <person name="Kohara M."/>
            <person name="Anda M."/>
            <person name="Niwa R."/>
            <person name="Jung-Hwan P."/>
            <person name="Sameshima-Saito R."/>
            <person name="Tokuda S."/>
            <person name="Yamamoto S."/>
            <person name="Yamamoto S."/>
            <person name="Yokoyama T."/>
            <person name="Akutsu T."/>
            <person name="Nakamura Y."/>
            <person name="Nakahira-Yanaka Y."/>
            <person name="Takada Hoshino Y."/>
            <person name="Hirakawa H."/>
            <person name="Mitsui H."/>
            <person name="Terasawa K."/>
            <person name="Itakura M."/>
            <person name="Sato S."/>
            <person name="Ikeda-Ohtsubo W."/>
            <person name="Sakakura N."/>
            <person name="Kaminuma E."/>
            <person name="Minamisawa K."/>
        </authorList>
    </citation>
    <scope>NUCLEOTIDE SEQUENCE [LARGE SCALE GENOMIC DNA]</scope>
    <source>
        <strain evidence="7 8">S23321</strain>
    </source>
</reference>
<dbReference type="InterPro" id="IPR036388">
    <property type="entry name" value="WH-like_DNA-bd_sf"/>
</dbReference>
<dbReference type="Gene3D" id="3.40.190.10">
    <property type="entry name" value="Periplasmic binding protein-like II"/>
    <property type="match status" value="1"/>
</dbReference>
<organism evidence="7 8">
    <name type="scientific">Bradyrhizobium cosmicum</name>
    <dbReference type="NCBI Taxonomy" id="1404864"/>
    <lineage>
        <taxon>Bacteria</taxon>
        <taxon>Pseudomonadati</taxon>
        <taxon>Pseudomonadota</taxon>
        <taxon>Alphaproteobacteria</taxon>
        <taxon>Hyphomicrobiales</taxon>
        <taxon>Nitrobacteraceae</taxon>
        <taxon>Bradyrhizobium</taxon>
    </lineage>
</organism>
<dbReference type="EMBL" id="AP012279">
    <property type="protein sequence ID" value="BAL75835.1"/>
    <property type="molecule type" value="Genomic_DNA"/>
</dbReference>
<evidence type="ECO:0000313" key="7">
    <source>
        <dbReference type="EMBL" id="BAL75835.1"/>
    </source>
</evidence>
<dbReference type="GO" id="GO:0006351">
    <property type="term" value="P:DNA-templated transcription"/>
    <property type="evidence" value="ECO:0007669"/>
    <property type="project" value="TreeGrafter"/>
</dbReference>
<dbReference type="InterPro" id="IPR058163">
    <property type="entry name" value="LysR-type_TF_proteobact-type"/>
</dbReference>
<dbReference type="Pfam" id="PF03466">
    <property type="entry name" value="LysR_substrate"/>
    <property type="match status" value="1"/>
</dbReference>
<comment type="function">
    <text evidence="1">NodD regulates the expression of the nodABCFE genes which encode other nodulation proteins. NodD is also a negative regulator of its own expression. Binds flavonoids as inducers.</text>
</comment>
<dbReference type="Pfam" id="PF00126">
    <property type="entry name" value="HTH_1"/>
    <property type="match status" value="1"/>
</dbReference>